<keyword evidence="2 4" id="KW-0808">Transferase</keyword>
<sequence length="346" mass="39512">MHQCDCPTLSIITTVYRVRDYLPQTVASILNQTFTDFELILVEDGCPDGCGALCDQLAQQDNRIRVIHKPNGGPASAANVGLRAARGRYVGFVNGDDCVEPTLYETLYQALQDSGVRIAACSGDCIDEDGKPAGLPDVTIRTPGVMDAQRLLLEAFQTGSFYGPLSWNKLFDIRTFRDKGVKYDETMHFGDDASVLHRVFEGEQVVCLSDVLYHYRMRRGQITQAGQFSPRRLDDLKMYWNWLCYFSAQPQRAAEYRPWAVVRYYQLFYTLWHLAHEAGAMPGIRRDFTPALKHLRSLWRDFLTNPHWSAPTRLRAVLFAFFPNVIYQAACLWGRLVKCFSPTERR</sequence>
<comment type="caution">
    <text evidence="4">The sequence shown here is derived from an EMBL/GenBank/DDBJ whole genome shotgun (WGS) entry which is preliminary data.</text>
</comment>
<dbReference type="Pfam" id="PF00535">
    <property type="entry name" value="Glycos_transf_2"/>
    <property type="match status" value="1"/>
</dbReference>
<proteinExistence type="predicted"/>
<evidence type="ECO:0000259" key="3">
    <source>
        <dbReference type="Pfam" id="PF00535"/>
    </source>
</evidence>
<evidence type="ECO:0000256" key="1">
    <source>
        <dbReference type="ARBA" id="ARBA00022676"/>
    </source>
</evidence>
<reference evidence="4" key="1">
    <citation type="journal article" date="2021" name="PeerJ">
        <title>Extensive microbial diversity within the chicken gut microbiome revealed by metagenomics and culture.</title>
        <authorList>
            <person name="Gilroy R."/>
            <person name="Ravi A."/>
            <person name="Getino M."/>
            <person name="Pursley I."/>
            <person name="Horton D.L."/>
            <person name="Alikhan N.F."/>
            <person name="Baker D."/>
            <person name="Gharbi K."/>
            <person name="Hall N."/>
            <person name="Watson M."/>
            <person name="Adriaenssens E.M."/>
            <person name="Foster-Nyarko E."/>
            <person name="Jarju S."/>
            <person name="Secka A."/>
            <person name="Antonio M."/>
            <person name="Oren A."/>
            <person name="Chaudhuri R.R."/>
            <person name="La Ragione R."/>
            <person name="Hildebrand F."/>
            <person name="Pallen M.J."/>
        </authorList>
    </citation>
    <scope>NUCLEOTIDE SEQUENCE</scope>
    <source>
        <strain evidence="4">B5_2728</strain>
    </source>
</reference>
<accession>A0A948T260</accession>
<dbReference type="SUPFAM" id="SSF53448">
    <property type="entry name" value="Nucleotide-diphospho-sugar transferases"/>
    <property type="match status" value="1"/>
</dbReference>
<protein>
    <submittedName>
        <fullName evidence="4">Glycosyltransferase</fullName>
        <ecNumber evidence="4">2.4.-.-</ecNumber>
    </submittedName>
</protein>
<dbReference type="GO" id="GO:0016757">
    <property type="term" value="F:glycosyltransferase activity"/>
    <property type="evidence" value="ECO:0007669"/>
    <property type="project" value="UniProtKB-KW"/>
</dbReference>
<reference evidence="4" key="2">
    <citation type="submission" date="2021-04" db="EMBL/GenBank/DDBJ databases">
        <authorList>
            <person name="Gilroy R."/>
        </authorList>
    </citation>
    <scope>NUCLEOTIDE SEQUENCE</scope>
    <source>
        <strain evidence="4">B5_2728</strain>
    </source>
</reference>
<evidence type="ECO:0000313" key="4">
    <source>
        <dbReference type="EMBL" id="MBU3806028.1"/>
    </source>
</evidence>
<keyword evidence="1 4" id="KW-0328">Glycosyltransferase</keyword>
<dbReference type="EMBL" id="JAHLFP010000031">
    <property type="protein sequence ID" value="MBU3806028.1"/>
    <property type="molecule type" value="Genomic_DNA"/>
</dbReference>
<evidence type="ECO:0000256" key="2">
    <source>
        <dbReference type="ARBA" id="ARBA00022679"/>
    </source>
</evidence>
<dbReference type="Proteomes" id="UP000713596">
    <property type="component" value="Unassembled WGS sequence"/>
</dbReference>
<feature type="domain" description="Glycosyltransferase 2-like" evidence="3">
    <location>
        <begin position="10"/>
        <end position="138"/>
    </location>
</feature>
<dbReference type="Gene3D" id="3.90.550.10">
    <property type="entry name" value="Spore Coat Polysaccharide Biosynthesis Protein SpsA, Chain A"/>
    <property type="match status" value="1"/>
</dbReference>
<dbReference type="InterPro" id="IPR001173">
    <property type="entry name" value="Glyco_trans_2-like"/>
</dbReference>
<name>A0A948T260_9FIRM</name>
<organism evidence="4 5">
    <name type="scientific">Candidatus Allofournierella pullistercoris</name>
    <dbReference type="NCBI Taxonomy" id="2838597"/>
    <lineage>
        <taxon>Bacteria</taxon>
        <taxon>Bacillati</taxon>
        <taxon>Bacillota</taxon>
        <taxon>Clostridia</taxon>
        <taxon>Eubacteriales</taxon>
        <taxon>Oscillospiraceae</taxon>
        <taxon>Allofournierella</taxon>
    </lineage>
</organism>
<dbReference type="EC" id="2.4.-.-" evidence="4"/>
<gene>
    <name evidence="4" type="ORF">H9882_03955</name>
</gene>
<dbReference type="InterPro" id="IPR029044">
    <property type="entry name" value="Nucleotide-diphossugar_trans"/>
</dbReference>
<dbReference type="AlphaFoldDB" id="A0A948T260"/>
<dbReference type="CDD" id="cd00761">
    <property type="entry name" value="Glyco_tranf_GTA_type"/>
    <property type="match status" value="1"/>
</dbReference>
<evidence type="ECO:0000313" key="5">
    <source>
        <dbReference type="Proteomes" id="UP000713596"/>
    </source>
</evidence>
<dbReference type="PANTHER" id="PTHR22916">
    <property type="entry name" value="GLYCOSYLTRANSFERASE"/>
    <property type="match status" value="1"/>
</dbReference>
<dbReference type="PANTHER" id="PTHR22916:SF51">
    <property type="entry name" value="GLYCOSYLTRANSFERASE EPSH-RELATED"/>
    <property type="match status" value="1"/>
</dbReference>